<dbReference type="EMBL" id="GL876972">
    <property type="protein sequence ID" value="KLU88981.1"/>
    <property type="molecule type" value="Genomic_DNA"/>
</dbReference>
<organism evidence="4 5">
    <name type="scientific">Magnaporthiopsis poae (strain ATCC 64411 / 73-15)</name>
    <name type="common">Kentucky bluegrass fungus</name>
    <name type="synonym">Magnaporthe poae</name>
    <dbReference type="NCBI Taxonomy" id="644358"/>
    <lineage>
        <taxon>Eukaryota</taxon>
        <taxon>Fungi</taxon>
        <taxon>Dikarya</taxon>
        <taxon>Ascomycota</taxon>
        <taxon>Pezizomycotina</taxon>
        <taxon>Sordariomycetes</taxon>
        <taxon>Sordariomycetidae</taxon>
        <taxon>Magnaporthales</taxon>
        <taxon>Magnaporthaceae</taxon>
        <taxon>Magnaporthiopsis</taxon>
    </lineage>
</organism>
<evidence type="ECO:0000256" key="1">
    <source>
        <dbReference type="SAM" id="MobiDB-lite"/>
    </source>
</evidence>
<reference evidence="4" key="4">
    <citation type="journal article" date="2015" name="G3 (Bethesda)">
        <title>Genome sequences of three phytopathogenic species of the Magnaporthaceae family of fungi.</title>
        <authorList>
            <person name="Okagaki L.H."/>
            <person name="Nunes C.C."/>
            <person name="Sailsbery J."/>
            <person name="Clay B."/>
            <person name="Brown D."/>
            <person name="John T."/>
            <person name="Oh Y."/>
            <person name="Young N."/>
            <person name="Fitzgerald M."/>
            <person name="Haas B.J."/>
            <person name="Zeng Q."/>
            <person name="Young S."/>
            <person name="Adiconis X."/>
            <person name="Fan L."/>
            <person name="Levin J.Z."/>
            <person name="Mitchell T.K."/>
            <person name="Okubara P.A."/>
            <person name="Farman M.L."/>
            <person name="Kohn L.M."/>
            <person name="Birren B."/>
            <person name="Ma L.-J."/>
            <person name="Dean R.A."/>
        </authorList>
    </citation>
    <scope>NUCLEOTIDE SEQUENCE</scope>
    <source>
        <strain evidence="4">ATCC 64411 / 73-15</strain>
    </source>
</reference>
<reference evidence="5" key="1">
    <citation type="submission" date="2010-05" db="EMBL/GenBank/DDBJ databases">
        <title>The genome sequence of Magnaporthe poae strain ATCC 64411.</title>
        <authorList>
            <person name="Ma L.-J."/>
            <person name="Dead R."/>
            <person name="Young S."/>
            <person name="Zeng Q."/>
            <person name="Koehrsen M."/>
            <person name="Alvarado L."/>
            <person name="Berlin A."/>
            <person name="Chapman S.B."/>
            <person name="Chen Z."/>
            <person name="Freedman E."/>
            <person name="Gellesch M."/>
            <person name="Goldberg J."/>
            <person name="Griggs A."/>
            <person name="Gujja S."/>
            <person name="Heilman E.R."/>
            <person name="Heiman D."/>
            <person name="Hepburn T."/>
            <person name="Howarth C."/>
            <person name="Jen D."/>
            <person name="Larson L."/>
            <person name="Mehta T."/>
            <person name="Neiman D."/>
            <person name="Pearson M."/>
            <person name="Roberts A."/>
            <person name="Saif S."/>
            <person name="Shea T."/>
            <person name="Shenoy N."/>
            <person name="Sisk P."/>
            <person name="Stolte C."/>
            <person name="Sykes S."/>
            <person name="Walk T."/>
            <person name="White J."/>
            <person name="Yandava C."/>
            <person name="Haas B."/>
            <person name="Nusbaum C."/>
            <person name="Birren B."/>
        </authorList>
    </citation>
    <scope>NUCLEOTIDE SEQUENCE [LARGE SCALE GENOMIC DNA]</scope>
    <source>
        <strain evidence="5">ATCC 64411 / 73-15</strain>
    </source>
</reference>
<dbReference type="Proteomes" id="UP000011715">
    <property type="component" value="Unassembled WGS sequence"/>
</dbReference>
<dbReference type="CDD" id="cd01838">
    <property type="entry name" value="Isoamyl_acetate_hydrolase_like"/>
    <property type="match status" value="1"/>
</dbReference>
<dbReference type="EMBL" id="ADBL01001921">
    <property type="status" value="NOT_ANNOTATED_CDS"/>
    <property type="molecule type" value="Genomic_DNA"/>
</dbReference>
<evidence type="ECO:0000259" key="2">
    <source>
        <dbReference type="Pfam" id="PF13472"/>
    </source>
</evidence>
<evidence type="ECO:0000313" key="4">
    <source>
        <dbReference type="EnsemblFungi" id="MAPG_07961T0"/>
    </source>
</evidence>
<dbReference type="PANTHER" id="PTHR14209">
    <property type="entry name" value="ISOAMYL ACETATE-HYDROLYZING ESTERASE 1"/>
    <property type="match status" value="1"/>
</dbReference>
<dbReference type="SUPFAM" id="SSF52266">
    <property type="entry name" value="SGNH hydrolase"/>
    <property type="match status" value="1"/>
</dbReference>
<dbReference type="Gene3D" id="3.40.50.1110">
    <property type="entry name" value="SGNH hydrolase"/>
    <property type="match status" value="1"/>
</dbReference>
<protein>
    <recommendedName>
        <fullName evidence="2">SGNH hydrolase-type esterase domain-containing protein</fullName>
    </recommendedName>
</protein>
<dbReference type="VEuPathDB" id="FungiDB:MAPG_07961"/>
<proteinExistence type="predicted"/>
<evidence type="ECO:0000313" key="5">
    <source>
        <dbReference type="Proteomes" id="UP000011715"/>
    </source>
</evidence>
<feature type="domain" description="SGNH hydrolase-type esterase" evidence="2">
    <location>
        <begin position="10"/>
        <end position="225"/>
    </location>
</feature>
<name>A0A0C4E631_MAGP6</name>
<gene>
    <name evidence="3" type="ORF">MAPG_07961</name>
</gene>
<evidence type="ECO:0000313" key="3">
    <source>
        <dbReference type="EMBL" id="KLU88981.1"/>
    </source>
</evidence>
<feature type="compositionally biased region" description="Basic and acidic residues" evidence="1">
    <location>
        <begin position="250"/>
        <end position="259"/>
    </location>
</feature>
<dbReference type="Pfam" id="PF13472">
    <property type="entry name" value="Lipase_GDSL_2"/>
    <property type="match status" value="1"/>
</dbReference>
<dbReference type="STRING" id="644358.A0A0C4E631"/>
<dbReference type="InterPro" id="IPR036514">
    <property type="entry name" value="SGNH_hydro_sf"/>
</dbReference>
<dbReference type="AlphaFoldDB" id="A0A0C4E631"/>
<sequence>MTAPYPQVVLFGDSLLQGASDLDGGFSFEAALQSYCIRRYDVVNRGFSGYNTSHALKILPEVFPAPQPSGPKLEYLIVLLGANDAAVTAPVNCQHVDLDKYRANLKTIITHPHITGHNPKILLVTPPPLDEIRMTEVDIAHGHPHAMRHAKLSASYSQTAREVAAEVPGIVVVDLYQAIMDYAIAKTPGFDPARGLLGDPATGERGYLEHLLPDGLHMSGEAYRVFFDAVVPHIKPQDPKRPQEGWSFPEWKEAPWLDS</sequence>
<dbReference type="InterPro" id="IPR013830">
    <property type="entry name" value="SGNH_hydro"/>
</dbReference>
<accession>A0A0C4E631</accession>
<feature type="region of interest" description="Disordered" evidence="1">
    <location>
        <begin position="237"/>
        <end position="259"/>
    </location>
</feature>
<keyword evidence="5" id="KW-1185">Reference proteome</keyword>
<reference evidence="4" key="5">
    <citation type="submission" date="2015-06" db="UniProtKB">
        <authorList>
            <consortium name="EnsemblFungi"/>
        </authorList>
    </citation>
    <scope>IDENTIFICATION</scope>
    <source>
        <strain evidence="4">ATCC 64411</strain>
    </source>
</reference>
<reference evidence="3" key="3">
    <citation type="submission" date="2011-03" db="EMBL/GenBank/DDBJ databases">
        <title>Annotation of Magnaporthe poae ATCC 64411.</title>
        <authorList>
            <person name="Ma L.-J."/>
            <person name="Dead R."/>
            <person name="Young S.K."/>
            <person name="Zeng Q."/>
            <person name="Gargeya S."/>
            <person name="Fitzgerald M."/>
            <person name="Haas B."/>
            <person name="Abouelleil A."/>
            <person name="Alvarado L."/>
            <person name="Arachchi H.M."/>
            <person name="Berlin A."/>
            <person name="Brown A."/>
            <person name="Chapman S.B."/>
            <person name="Chen Z."/>
            <person name="Dunbar C."/>
            <person name="Freedman E."/>
            <person name="Gearin G."/>
            <person name="Gellesch M."/>
            <person name="Goldberg J."/>
            <person name="Griggs A."/>
            <person name="Gujja S."/>
            <person name="Heiman D."/>
            <person name="Howarth C."/>
            <person name="Larson L."/>
            <person name="Lui A."/>
            <person name="MacDonald P.J.P."/>
            <person name="Mehta T."/>
            <person name="Montmayeur A."/>
            <person name="Murphy C."/>
            <person name="Neiman D."/>
            <person name="Pearson M."/>
            <person name="Priest M."/>
            <person name="Roberts A."/>
            <person name="Saif S."/>
            <person name="Shea T."/>
            <person name="Shenoy N."/>
            <person name="Sisk P."/>
            <person name="Stolte C."/>
            <person name="Sykes S."/>
            <person name="Yandava C."/>
            <person name="Wortman J."/>
            <person name="Nusbaum C."/>
            <person name="Birren B."/>
        </authorList>
    </citation>
    <scope>NUCLEOTIDE SEQUENCE</scope>
    <source>
        <strain evidence="3">ATCC 64411</strain>
    </source>
</reference>
<dbReference type="OrthoDB" id="671439at2759"/>
<reference evidence="3" key="2">
    <citation type="submission" date="2010-05" db="EMBL/GenBank/DDBJ databases">
        <title>The Genome Sequence of Magnaporthe poae strain ATCC 64411.</title>
        <authorList>
            <consortium name="The Broad Institute Genome Sequencing Platform"/>
            <consortium name="Broad Institute Genome Sequencing Center for Infectious Disease"/>
            <person name="Ma L.-J."/>
            <person name="Dead R."/>
            <person name="Young S."/>
            <person name="Zeng Q."/>
            <person name="Koehrsen M."/>
            <person name="Alvarado L."/>
            <person name="Berlin A."/>
            <person name="Chapman S.B."/>
            <person name="Chen Z."/>
            <person name="Freedman E."/>
            <person name="Gellesch M."/>
            <person name="Goldberg J."/>
            <person name="Griggs A."/>
            <person name="Gujja S."/>
            <person name="Heilman E.R."/>
            <person name="Heiman D."/>
            <person name="Hepburn T."/>
            <person name="Howarth C."/>
            <person name="Jen D."/>
            <person name="Larson L."/>
            <person name="Mehta T."/>
            <person name="Neiman D."/>
            <person name="Pearson M."/>
            <person name="Roberts A."/>
            <person name="Saif S."/>
            <person name="Shea T."/>
            <person name="Shenoy N."/>
            <person name="Sisk P."/>
            <person name="Stolte C."/>
            <person name="Sykes S."/>
            <person name="Walk T."/>
            <person name="White J."/>
            <person name="Yandava C."/>
            <person name="Haas B."/>
            <person name="Nusbaum C."/>
            <person name="Birren B."/>
        </authorList>
    </citation>
    <scope>NUCLEOTIDE SEQUENCE</scope>
    <source>
        <strain evidence="3">ATCC 64411</strain>
    </source>
</reference>
<dbReference type="EnsemblFungi" id="MAPG_07961T0">
    <property type="protein sequence ID" value="MAPG_07961T0"/>
    <property type="gene ID" value="MAPG_07961"/>
</dbReference>
<dbReference type="InterPro" id="IPR045136">
    <property type="entry name" value="Iah1-like"/>
</dbReference>
<dbReference type="OMA" id="VPIDRYK"/>
<dbReference type="PANTHER" id="PTHR14209:SF19">
    <property type="entry name" value="ISOAMYL ACETATE-HYDROLYZING ESTERASE 1 HOMOLOG"/>
    <property type="match status" value="1"/>
</dbReference>
<dbReference type="eggNOG" id="KOG3035">
    <property type="taxonomic scope" value="Eukaryota"/>
</dbReference>